<dbReference type="GO" id="GO:0016301">
    <property type="term" value="F:kinase activity"/>
    <property type="evidence" value="ECO:0007669"/>
    <property type="project" value="UniProtKB-KW"/>
</dbReference>
<evidence type="ECO:0000256" key="2">
    <source>
        <dbReference type="SAM" id="MobiDB-lite"/>
    </source>
</evidence>
<sequence length="449" mass="48172">MTTTPWWPLRSVVCACLLLCGRPILAQTTNEVVDDKPPSFETLQRQLAEEQARLGELKRAIQQQEARLNDMRRALGMGTLDDVRGAGAPGAGVDSGTATGTTGDAASQMAQNGQPGQPGTAPVGQPPADTGQPPRVAQIFDEPSALTPPGKVVLEPSLQMAYSSSDRVALVGYTIIPALLIGLIDVRQVKTTTLTSTLALRYGLAKRWELEARLPYVYSTSDNVSRELFTGTATDRAFSSHGHGIGDVELTARYQLNAGGIDKPFYIGWLRFKTRTGKDPFEVTTDCITRCVSNTTGTGLPLQQPTGSGFFAVQPGLTWLYPTDPAVFFGSISYLHNFERKDVSLSLVDGSKEFLGNVKAGDIIGLNFGMGLALNERAAFSIGYDQSIIGPTTQNGQRVPGSVRTILGTLLVGYSYRISPKMTLNLSVGAGLTRDTPDLTVTLRLPITF</sequence>
<comment type="caution">
    <text evidence="4">The sequence shown here is derived from an EMBL/GenBank/DDBJ whole genome shotgun (WGS) entry which is preliminary data.</text>
</comment>
<evidence type="ECO:0000256" key="1">
    <source>
        <dbReference type="SAM" id="Coils"/>
    </source>
</evidence>
<evidence type="ECO:0000313" key="5">
    <source>
        <dbReference type="Proteomes" id="UP001143674"/>
    </source>
</evidence>
<protein>
    <submittedName>
        <fullName evidence="4">Acetate kinase</fullName>
    </submittedName>
</protein>
<accession>A0AAE3SBU8</accession>
<dbReference type="EMBL" id="JAIVEX010000009">
    <property type="protein sequence ID" value="MDB0523374.1"/>
    <property type="molecule type" value="Genomic_DNA"/>
</dbReference>
<name>A0AAE3SBU8_RALSL</name>
<feature type="region of interest" description="Disordered" evidence="2">
    <location>
        <begin position="86"/>
        <end position="135"/>
    </location>
</feature>
<feature type="compositionally biased region" description="Polar residues" evidence="2">
    <location>
        <begin position="108"/>
        <end position="117"/>
    </location>
</feature>
<keyword evidence="3" id="KW-0732">Signal</keyword>
<reference evidence="4" key="1">
    <citation type="submission" date="2021-09" db="EMBL/GenBank/DDBJ databases">
        <title>Genomic analysis of Ralstonia spp.</title>
        <authorList>
            <person name="Aburjaile F."/>
            <person name="Ariute J.C."/>
            <person name="Pais A.K.L."/>
            <person name="Albuquerque G.M.R."/>
            <person name="Silva A.M.F."/>
            <person name="Brenig B."/>
            <person name="Azevedo V."/>
            <person name="Matiuzzi M."/>
            <person name="Ramos R."/>
            <person name="Goes-Neto A."/>
            <person name="Soares S."/>
            <person name="Iseppon A.M.B."/>
            <person name="Souza E."/>
            <person name="Gama M."/>
        </authorList>
    </citation>
    <scope>NUCLEOTIDE SEQUENCE</scope>
    <source>
        <strain evidence="4">B4</strain>
    </source>
</reference>
<gene>
    <name evidence="4" type="ORF">LBW55_17370</name>
</gene>
<keyword evidence="4" id="KW-0418">Kinase</keyword>
<dbReference type="RefSeq" id="WP_003262320.1">
    <property type="nucleotide sequence ID" value="NZ_CDRX01000001.1"/>
</dbReference>
<feature type="signal peptide" evidence="3">
    <location>
        <begin position="1"/>
        <end position="26"/>
    </location>
</feature>
<dbReference type="Proteomes" id="UP001143674">
    <property type="component" value="Unassembled WGS sequence"/>
</dbReference>
<proteinExistence type="predicted"/>
<feature type="chain" id="PRO_5043280016" evidence="3">
    <location>
        <begin position="27"/>
        <end position="449"/>
    </location>
</feature>
<dbReference type="AlphaFoldDB" id="A0AAE3SBU8"/>
<evidence type="ECO:0000313" key="4">
    <source>
        <dbReference type="EMBL" id="MDB0523374.1"/>
    </source>
</evidence>
<dbReference type="KEGG" id="rsy:RSUY_28220"/>
<feature type="coiled-coil region" evidence="1">
    <location>
        <begin position="40"/>
        <end position="74"/>
    </location>
</feature>
<keyword evidence="1" id="KW-0175">Coiled coil</keyword>
<evidence type="ECO:0000256" key="3">
    <source>
        <dbReference type="SAM" id="SignalP"/>
    </source>
</evidence>
<keyword evidence="4" id="KW-0808">Transferase</keyword>
<organism evidence="4 5">
    <name type="scientific">Ralstonia solanacearum</name>
    <name type="common">Pseudomonas solanacearum</name>
    <dbReference type="NCBI Taxonomy" id="305"/>
    <lineage>
        <taxon>Bacteria</taxon>
        <taxon>Pseudomonadati</taxon>
        <taxon>Pseudomonadota</taxon>
        <taxon>Betaproteobacteria</taxon>
        <taxon>Burkholderiales</taxon>
        <taxon>Burkholderiaceae</taxon>
        <taxon>Ralstonia</taxon>
        <taxon>Ralstonia solanacearum species complex</taxon>
    </lineage>
</organism>
<feature type="compositionally biased region" description="Low complexity" evidence="2">
    <location>
        <begin position="91"/>
        <end position="107"/>
    </location>
</feature>